<name>A0ABQ2N4M3_9MICO</name>
<proteinExistence type="predicted"/>
<organism evidence="1 2">
    <name type="scientific">Microbacterium nanhaiense</name>
    <dbReference type="NCBI Taxonomy" id="1301026"/>
    <lineage>
        <taxon>Bacteria</taxon>
        <taxon>Bacillati</taxon>
        <taxon>Actinomycetota</taxon>
        <taxon>Actinomycetes</taxon>
        <taxon>Micrococcales</taxon>
        <taxon>Microbacteriaceae</taxon>
        <taxon>Microbacterium</taxon>
    </lineage>
</organism>
<evidence type="ECO:0000313" key="1">
    <source>
        <dbReference type="EMBL" id="GGO66461.1"/>
    </source>
</evidence>
<protein>
    <submittedName>
        <fullName evidence="1">Uncharacterized protein</fullName>
    </submittedName>
</protein>
<accession>A0ABQ2N4M3</accession>
<evidence type="ECO:0000313" key="2">
    <source>
        <dbReference type="Proteomes" id="UP000638043"/>
    </source>
</evidence>
<gene>
    <name evidence="1" type="ORF">GCM10010910_25960</name>
</gene>
<comment type="caution">
    <text evidence="1">The sequence shown here is derived from an EMBL/GenBank/DDBJ whole genome shotgun (WGS) entry which is preliminary data.</text>
</comment>
<dbReference type="EMBL" id="BMMQ01000009">
    <property type="protein sequence ID" value="GGO66461.1"/>
    <property type="molecule type" value="Genomic_DNA"/>
</dbReference>
<reference evidence="2" key="1">
    <citation type="journal article" date="2019" name="Int. J. Syst. Evol. Microbiol.">
        <title>The Global Catalogue of Microorganisms (GCM) 10K type strain sequencing project: providing services to taxonomists for standard genome sequencing and annotation.</title>
        <authorList>
            <consortium name="The Broad Institute Genomics Platform"/>
            <consortium name="The Broad Institute Genome Sequencing Center for Infectious Disease"/>
            <person name="Wu L."/>
            <person name="Ma J."/>
        </authorList>
    </citation>
    <scope>NUCLEOTIDE SEQUENCE [LARGE SCALE GENOMIC DNA]</scope>
    <source>
        <strain evidence="2">CGMCC 4.7181</strain>
    </source>
</reference>
<sequence>MAKKARQPLEEWLASHPLKKPGMFAGEGYSRRAVDEVTDKIVDRLRADRQYMDLIKKLDFPRAPRAEAYDIAAVDDLFDNLKWGSDPRH</sequence>
<keyword evidence="2" id="KW-1185">Reference proteome</keyword>
<dbReference type="Proteomes" id="UP000638043">
    <property type="component" value="Unassembled WGS sequence"/>
</dbReference>
<dbReference type="RefSeq" id="WP_188702562.1">
    <property type="nucleotide sequence ID" value="NZ_BMMQ01000009.1"/>
</dbReference>